<keyword evidence="2" id="KW-0804">Transcription</keyword>
<reference evidence="6 7" key="1">
    <citation type="journal article" date="2018" name="Nat. Ecol. Evol.">
        <title>Shark genomes provide insights into elasmobranch evolution and the origin of vertebrates.</title>
        <authorList>
            <person name="Hara Y"/>
            <person name="Yamaguchi K"/>
            <person name="Onimaru K"/>
            <person name="Kadota M"/>
            <person name="Koyanagi M"/>
            <person name="Keeley SD"/>
            <person name="Tatsumi K"/>
            <person name="Tanaka K"/>
            <person name="Motone F"/>
            <person name="Kageyama Y"/>
            <person name="Nozu R"/>
            <person name="Adachi N"/>
            <person name="Nishimura O"/>
            <person name="Nakagawa R"/>
            <person name="Tanegashima C"/>
            <person name="Kiyatake I"/>
            <person name="Matsumoto R"/>
            <person name="Murakumo K"/>
            <person name="Nishida K"/>
            <person name="Terakita A"/>
            <person name="Kuratani S"/>
            <person name="Sato K"/>
            <person name="Hyodo S Kuraku.S."/>
        </authorList>
    </citation>
    <scope>NUCLEOTIDE SEQUENCE [LARGE SCALE GENOMIC DNA]</scope>
</reference>
<feature type="region of interest" description="Disordered" evidence="4">
    <location>
        <begin position="94"/>
        <end position="184"/>
    </location>
</feature>
<dbReference type="Proteomes" id="UP000287033">
    <property type="component" value="Unassembled WGS sequence"/>
</dbReference>
<keyword evidence="5" id="KW-0812">Transmembrane</keyword>
<dbReference type="PANTHER" id="PTHR16088:SF3">
    <property type="entry name" value="GON-4-LIKE PROTEIN"/>
    <property type="match status" value="1"/>
</dbReference>
<comment type="caution">
    <text evidence="6">The sequence shown here is derived from an EMBL/GenBank/DDBJ whole genome shotgun (WGS) entry which is preliminary data.</text>
</comment>
<evidence type="ECO:0000313" key="7">
    <source>
        <dbReference type="Proteomes" id="UP000287033"/>
    </source>
</evidence>
<keyword evidence="7" id="KW-1185">Reference proteome</keyword>
<dbReference type="PANTHER" id="PTHR16088">
    <property type="entry name" value="YY1 ASSOCIATED PROTEIN-RELATED"/>
    <property type="match status" value="1"/>
</dbReference>
<accession>A0A401T8T2</accession>
<feature type="non-terminal residue" evidence="6">
    <location>
        <position position="184"/>
    </location>
</feature>
<sequence length="184" mass="20785">MVGVKPVLWCVRLSLWCLLLVTLPGSLLVLLVLLGKLKVQVWQLLKGHHHLQDEFSLFFESLRPPSSRMSDFEEVNWTEDKEYEFDGFEEVVLPDLEDDEEIQKMAPLPRNKKRRECHPHEKSLDSKTSKGKDSGNVLEAWSPQPGNKDSGKASDLVEDDLEQKEDPHTPDPSKAELAVSAGAS</sequence>
<organism evidence="6 7">
    <name type="scientific">Chiloscyllium punctatum</name>
    <name type="common">Brownbanded bambooshark</name>
    <name type="synonym">Hemiscyllium punctatum</name>
    <dbReference type="NCBI Taxonomy" id="137246"/>
    <lineage>
        <taxon>Eukaryota</taxon>
        <taxon>Metazoa</taxon>
        <taxon>Chordata</taxon>
        <taxon>Craniata</taxon>
        <taxon>Vertebrata</taxon>
        <taxon>Chondrichthyes</taxon>
        <taxon>Elasmobranchii</taxon>
        <taxon>Galeomorphii</taxon>
        <taxon>Galeoidea</taxon>
        <taxon>Orectolobiformes</taxon>
        <taxon>Hemiscylliidae</taxon>
        <taxon>Chiloscyllium</taxon>
    </lineage>
</organism>
<evidence type="ECO:0000256" key="5">
    <source>
        <dbReference type="SAM" id="Phobius"/>
    </source>
</evidence>
<feature type="transmembrane region" description="Helical" evidence="5">
    <location>
        <begin position="13"/>
        <end position="34"/>
    </location>
</feature>
<keyword evidence="5" id="KW-0472">Membrane</keyword>
<dbReference type="AlphaFoldDB" id="A0A401T8T2"/>
<feature type="compositionally biased region" description="Basic and acidic residues" evidence="4">
    <location>
        <begin position="164"/>
        <end position="174"/>
    </location>
</feature>
<keyword evidence="3" id="KW-0539">Nucleus</keyword>
<protein>
    <submittedName>
        <fullName evidence="6">Uncharacterized protein</fullName>
    </submittedName>
</protein>
<evidence type="ECO:0000256" key="4">
    <source>
        <dbReference type="SAM" id="MobiDB-lite"/>
    </source>
</evidence>
<keyword evidence="5" id="KW-1133">Transmembrane helix</keyword>
<evidence type="ECO:0000256" key="3">
    <source>
        <dbReference type="ARBA" id="ARBA00023242"/>
    </source>
</evidence>
<feature type="compositionally biased region" description="Basic and acidic residues" evidence="4">
    <location>
        <begin position="118"/>
        <end position="133"/>
    </location>
</feature>
<evidence type="ECO:0000256" key="2">
    <source>
        <dbReference type="ARBA" id="ARBA00023163"/>
    </source>
</evidence>
<dbReference type="OrthoDB" id="6257037at2759"/>
<evidence type="ECO:0000256" key="1">
    <source>
        <dbReference type="ARBA" id="ARBA00023015"/>
    </source>
</evidence>
<dbReference type="GO" id="GO:0006355">
    <property type="term" value="P:regulation of DNA-templated transcription"/>
    <property type="evidence" value="ECO:0007669"/>
    <property type="project" value="TreeGrafter"/>
</dbReference>
<dbReference type="GO" id="GO:0005634">
    <property type="term" value="C:nucleus"/>
    <property type="evidence" value="ECO:0007669"/>
    <property type="project" value="TreeGrafter"/>
</dbReference>
<evidence type="ECO:0000313" key="6">
    <source>
        <dbReference type="EMBL" id="GCC39086.1"/>
    </source>
</evidence>
<dbReference type="EMBL" id="BEZZ01016949">
    <property type="protein sequence ID" value="GCC39086.1"/>
    <property type="molecule type" value="Genomic_DNA"/>
</dbReference>
<dbReference type="STRING" id="137246.A0A401T8T2"/>
<dbReference type="InterPro" id="IPR052435">
    <property type="entry name" value="YY1-Transcr_Regul"/>
</dbReference>
<proteinExistence type="predicted"/>
<gene>
    <name evidence="6" type="ORF">chiPu_0023185</name>
</gene>
<dbReference type="GO" id="GO:0003712">
    <property type="term" value="F:transcription coregulator activity"/>
    <property type="evidence" value="ECO:0007669"/>
    <property type="project" value="TreeGrafter"/>
</dbReference>
<keyword evidence="1" id="KW-0805">Transcription regulation</keyword>
<name>A0A401T8T2_CHIPU</name>